<accession>A0A8B7XNE2</accession>
<dbReference type="GeneID" id="110974778"/>
<evidence type="ECO:0000313" key="3">
    <source>
        <dbReference type="Proteomes" id="UP000694845"/>
    </source>
</evidence>
<feature type="domain" description="EGF-like" evidence="1 2">
    <location>
        <begin position="32"/>
        <end position="43"/>
    </location>
</feature>
<evidence type="ECO:0000313" key="4">
    <source>
        <dbReference type="RefSeq" id="XP_022082338.1"/>
    </source>
</evidence>
<dbReference type="AlphaFoldDB" id="A0A8B7XNE2"/>
<dbReference type="InterPro" id="IPR000742">
    <property type="entry name" value="EGF"/>
</dbReference>
<name>A0A8B7XNE2_ACAPL</name>
<protein>
    <submittedName>
        <fullName evidence="4">Uncharacterized protein LOC110974778</fullName>
    </submittedName>
</protein>
<evidence type="ECO:0000259" key="2">
    <source>
        <dbReference type="PROSITE" id="PS01186"/>
    </source>
</evidence>
<reference evidence="4" key="1">
    <citation type="submission" date="2025-08" db="UniProtKB">
        <authorList>
            <consortium name="RefSeq"/>
        </authorList>
    </citation>
    <scope>IDENTIFICATION</scope>
</reference>
<dbReference type="RefSeq" id="XP_022082338.1">
    <property type="nucleotide sequence ID" value="XM_022226646.1"/>
</dbReference>
<evidence type="ECO:0000259" key="1">
    <source>
        <dbReference type="PROSITE" id="PS00022"/>
    </source>
</evidence>
<proteinExistence type="predicted"/>
<dbReference type="Proteomes" id="UP000694845">
    <property type="component" value="Unplaced"/>
</dbReference>
<organism evidence="3 4">
    <name type="scientific">Acanthaster planci</name>
    <name type="common">Crown-of-thorns starfish</name>
    <dbReference type="NCBI Taxonomy" id="133434"/>
    <lineage>
        <taxon>Eukaryota</taxon>
        <taxon>Metazoa</taxon>
        <taxon>Echinodermata</taxon>
        <taxon>Eleutherozoa</taxon>
        <taxon>Asterozoa</taxon>
        <taxon>Asteroidea</taxon>
        <taxon>Valvatacea</taxon>
        <taxon>Valvatida</taxon>
        <taxon>Acanthasteridae</taxon>
        <taxon>Acanthaster</taxon>
    </lineage>
</organism>
<dbReference type="KEGG" id="aplc:110974778"/>
<gene>
    <name evidence="4" type="primary">LOC110974778</name>
</gene>
<keyword evidence="3" id="KW-1185">Reference proteome</keyword>
<dbReference type="PROSITE" id="PS01186">
    <property type="entry name" value="EGF_2"/>
    <property type="match status" value="1"/>
</dbReference>
<sequence>MAGLSMAALSTAPPCELVCENGGVLNFLDCGCRCASGYQGTTCQYNILNPDLVNDAVIASHDDVRQQLSAVDNTVNLLSVEPANTDPTATSTIISPPFSANDGHCSRRGSACQFVRFLSRVFPSLDFNSYPSYKGSYEYVRSDPYVRDSNISKPIIDSGYALPGTYGELLWRSRSNLLTFREPRPMPDNYFLY</sequence>
<dbReference type="PROSITE" id="PS00022">
    <property type="entry name" value="EGF_1"/>
    <property type="match status" value="1"/>
</dbReference>